<gene>
    <name evidence="1" type="ORF">FJU08_18435</name>
</gene>
<dbReference type="Pfam" id="PF09932">
    <property type="entry name" value="DUF2164"/>
    <property type="match status" value="1"/>
</dbReference>
<dbReference type="Proteomes" id="UP000318801">
    <property type="component" value="Unassembled WGS sequence"/>
</dbReference>
<dbReference type="InterPro" id="IPR018680">
    <property type="entry name" value="DUF2164"/>
</dbReference>
<dbReference type="RefSeq" id="WP_141150518.1">
    <property type="nucleotide sequence ID" value="NZ_VHLG01000014.1"/>
</dbReference>
<evidence type="ECO:0000313" key="2">
    <source>
        <dbReference type="Proteomes" id="UP000318801"/>
    </source>
</evidence>
<organism evidence="1 2">
    <name type="scientific">Martelella alba</name>
    <dbReference type="NCBI Taxonomy" id="2590451"/>
    <lineage>
        <taxon>Bacteria</taxon>
        <taxon>Pseudomonadati</taxon>
        <taxon>Pseudomonadota</taxon>
        <taxon>Alphaproteobacteria</taxon>
        <taxon>Hyphomicrobiales</taxon>
        <taxon>Aurantimonadaceae</taxon>
        <taxon>Martelella</taxon>
    </lineage>
</organism>
<reference evidence="1 2" key="1">
    <citation type="submission" date="2019-06" db="EMBL/GenBank/DDBJ databases">
        <authorList>
            <person name="Li M."/>
        </authorList>
    </citation>
    <scope>NUCLEOTIDE SEQUENCE [LARGE SCALE GENOMIC DNA]</scope>
    <source>
        <strain evidence="1 2">BGMRC2036</strain>
    </source>
</reference>
<sequence>MIEFSRSEKTAFAASLRDYLETELECETGQLQAELFFDFLTREFGPLFYNQGLRDAHGVLTSRLEDLADQILLLEKPV</sequence>
<proteinExistence type="predicted"/>
<accession>A0A506U3Z4</accession>
<dbReference type="OrthoDB" id="6629495at2"/>
<name>A0A506U3Z4_9HYPH</name>
<dbReference type="EMBL" id="VHLG01000014">
    <property type="protein sequence ID" value="TPW28021.1"/>
    <property type="molecule type" value="Genomic_DNA"/>
</dbReference>
<protein>
    <submittedName>
        <fullName evidence="1">DUF2164 domain-containing protein</fullName>
    </submittedName>
</protein>
<dbReference type="AlphaFoldDB" id="A0A506U3Z4"/>
<comment type="caution">
    <text evidence="1">The sequence shown here is derived from an EMBL/GenBank/DDBJ whole genome shotgun (WGS) entry which is preliminary data.</text>
</comment>
<keyword evidence="2" id="KW-1185">Reference proteome</keyword>
<evidence type="ECO:0000313" key="1">
    <source>
        <dbReference type="EMBL" id="TPW28021.1"/>
    </source>
</evidence>